<accession>A0AAN6G3E7</accession>
<feature type="domain" description="Integrase core" evidence="1">
    <location>
        <begin position="215"/>
        <end position="282"/>
    </location>
</feature>
<dbReference type="PANTHER" id="PTHR46791:SF5">
    <property type="entry name" value="CLR5 DOMAIN-CONTAINING PROTEIN-RELATED"/>
    <property type="match status" value="1"/>
</dbReference>
<organism evidence="2 3">
    <name type="scientific">Tilletia horrida</name>
    <dbReference type="NCBI Taxonomy" id="155126"/>
    <lineage>
        <taxon>Eukaryota</taxon>
        <taxon>Fungi</taxon>
        <taxon>Dikarya</taxon>
        <taxon>Basidiomycota</taxon>
        <taxon>Ustilaginomycotina</taxon>
        <taxon>Exobasidiomycetes</taxon>
        <taxon>Tilletiales</taxon>
        <taxon>Tilletiaceae</taxon>
        <taxon>Tilletia</taxon>
    </lineage>
</organism>
<name>A0AAN6G3E7_9BASI</name>
<evidence type="ECO:0000259" key="1">
    <source>
        <dbReference type="Pfam" id="PF24764"/>
    </source>
</evidence>
<proteinExistence type="predicted"/>
<dbReference type="AlphaFoldDB" id="A0AAN6G3E7"/>
<evidence type="ECO:0000313" key="3">
    <source>
        <dbReference type="Proteomes" id="UP001176521"/>
    </source>
</evidence>
<keyword evidence="3" id="KW-1185">Reference proteome</keyword>
<dbReference type="EMBL" id="JAPDMQ010001170">
    <property type="protein sequence ID" value="KAK0518798.1"/>
    <property type="molecule type" value="Genomic_DNA"/>
</dbReference>
<reference evidence="2" key="1">
    <citation type="journal article" date="2023" name="PhytoFront">
        <title>Draft Genome Resources of Seven Strains of Tilletia horrida, Causal Agent of Kernel Smut of Rice.</title>
        <authorList>
            <person name="Khanal S."/>
            <person name="Antony Babu S."/>
            <person name="Zhou X.G."/>
        </authorList>
    </citation>
    <scope>NUCLEOTIDE SEQUENCE</scope>
    <source>
        <strain evidence="2">TX3</strain>
    </source>
</reference>
<evidence type="ECO:0000313" key="2">
    <source>
        <dbReference type="EMBL" id="KAK0518798.1"/>
    </source>
</evidence>
<gene>
    <name evidence="2" type="ORF">OC842_007674</name>
</gene>
<dbReference type="Proteomes" id="UP001176521">
    <property type="component" value="Unassembled WGS sequence"/>
</dbReference>
<dbReference type="InterPro" id="IPR058913">
    <property type="entry name" value="Integrase_dom_put"/>
</dbReference>
<dbReference type="PANTHER" id="PTHR46791">
    <property type="entry name" value="EXPRESSED PROTEIN"/>
    <property type="match status" value="1"/>
</dbReference>
<comment type="caution">
    <text evidence="2">The sequence shown here is derived from an EMBL/GenBank/DDBJ whole genome shotgun (WGS) entry which is preliminary data.</text>
</comment>
<protein>
    <recommendedName>
        <fullName evidence="1">Integrase core domain-containing protein</fullName>
    </recommendedName>
</protein>
<sequence>MSTAAQLSAALGAELDTFCSAIEGVLRAPAAESGEITVQMACIQEAIEQLRCMSDVLDPRDYDCAVRRLIALRERLELLERQLATPVPRQAWIKGERGAWTLNLDEELLLELSELRFTDEEIGVMLNCSRRTVQRRRAHLGLVKRGQDTWTHEQLCDLIRQVRRSGSGQEGERAMTGALRSLNINVSRARLRLAVRDTDPFRHLLLRWNPIQRRVYSVPFVNSLWHLDGHHKLIRWRMVIHAAIDGKSRLVTFIQASSNNLASTVGDAFLRATQSYGWPSRLNLALQHFQSMWNNHPLRTPGLNNKSPRQLFVKGVLEAKRAGWSIVGGEAEAVGAAALLRDFSEFGAGLSEGELEREPRGDDPHIHIAALTDEIPPILLDPTVQMELRRRLDSIWPPPEDAGILVDAFRRALIMVQLVLRSPLNIARQ</sequence>
<dbReference type="Pfam" id="PF24764">
    <property type="entry name" value="rva_4"/>
    <property type="match status" value="1"/>
</dbReference>